<gene>
    <name evidence="2" type="ORF">JYU34_004931</name>
</gene>
<dbReference type="EMBL" id="JAHIBW010000007">
    <property type="protein sequence ID" value="KAG7309053.1"/>
    <property type="molecule type" value="Genomic_DNA"/>
</dbReference>
<feature type="compositionally biased region" description="Polar residues" evidence="1">
    <location>
        <begin position="12"/>
        <end position="22"/>
    </location>
</feature>
<feature type="non-terminal residue" evidence="2">
    <location>
        <position position="1"/>
    </location>
</feature>
<keyword evidence="3" id="KW-1185">Reference proteome</keyword>
<sequence length="81" mass="8524">SVNREMDLETSGPPTSQPNLDNEPSVDEFHECDSEVVAGPSLESPATPAGAPVAVRGEDARPPHSQLTTAVTDNCIKGRKI</sequence>
<protein>
    <submittedName>
        <fullName evidence="2">Uncharacterized protein</fullName>
    </submittedName>
</protein>
<organism evidence="2 3">
    <name type="scientific">Plutella xylostella</name>
    <name type="common">Diamondback moth</name>
    <name type="synonym">Plutella maculipennis</name>
    <dbReference type="NCBI Taxonomy" id="51655"/>
    <lineage>
        <taxon>Eukaryota</taxon>
        <taxon>Metazoa</taxon>
        <taxon>Ecdysozoa</taxon>
        <taxon>Arthropoda</taxon>
        <taxon>Hexapoda</taxon>
        <taxon>Insecta</taxon>
        <taxon>Pterygota</taxon>
        <taxon>Neoptera</taxon>
        <taxon>Endopterygota</taxon>
        <taxon>Lepidoptera</taxon>
        <taxon>Glossata</taxon>
        <taxon>Ditrysia</taxon>
        <taxon>Yponomeutoidea</taxon>
        <taxon>Plutellidae</taxon>
        <taxon>Plutella</taxon>
    </lineage>
</organism>
<name>A0ABQ7QVJ6_PLUXY</name>
<dbReference type="Proteomes" id="UP000823941">
    <property type="component" value="Chromosome 7"/>
</dbReference>
<evidence type="ECO:0000256" key="1">
    <source>
        <dbReference type="SAM" id="MobiDB-lite"/>
    </source>
</evidence>
<accession>A0ABQ7QVJ6</accession>
<proteinExistence type="predicted"/>
<evidence type="ECO:0000313" key="2">
    <source>
        <dbReference type="EMBL" id="KAG7309053.1"/>
    </source>
</evidence>
<feature type="region of interest" description="Disordered" evidence="1">
    <location>
        <begin position="1"/>
        <end position="26"/>
    </location>
</feature>
<comment type="caution">
    <text evidence="2">The sequence shown here is derived from an EMBL/GenBank/DDBJ whole genome shotgun (WGS) entry which is preliminary data.</text>
</comment>
<reference evidence="2 3" key="1">
    <citation type="submission" date="2021-06" db="EMBL/GenBank/DDBJ databases">
        <title>A haploid diamondback moth (Plutella xylostella L.) genome assembly resolves 31 chromosomes and identifies a diamide resistance mutation.</title>
        <authorList>
            <person name="Ward C.M."/>
            <person name="Perry K.D."/>
            <person name="Baker G."/>
            <person name="Powis K."/>
            <person name="Heckel D.G."/>
            <person name="Baxter S.W."/>
        </authorList>
    </citation>
    <scope>NUCLEOTIDE SEQUENCE [LARGE SCALE GENOMIC DNA]</scope>
    <source>
        <strain evidence="2 3">LV</strain>
        <tissue evidence="2">Single pupa</tissue>
    </source>
</reference>
<evidence type="ECO:0000313" key="3">
    <source>
        <dbReference type="Proteomes" id="UP000823941"/>
    </source>
</evidence>
<feature type="region of interest" description="Disordered" evidence="1">
    <location>
        <begin position="38"/>
        <end position="66"/>
    </location>
</feature>